<dbReference type="PROSITE" id="PS51186">
    <property type="entry name" value="GNAT"/>
    <property type="match status" value="1"/>
</dbReference>
<dbReference type="EMBL" id="JAFREM010000029">
    <property type="protein sequence ID" value="MBO1307971.1"/>
    <property type="molecule type" value="Genomic_DNA"/>
</dbReference>
<name>A0ABS3LEB0_9ENTE</name>
<keyword evidence="1 4" id="KW-0808">Transferase</keyword>
<keyword evidence="2 4" id="KW-0012">Acyltransferase</keyword>
<keyword evidence="5" id="KW-1185">Reference proteome</keyword>
<accession>A0ABS3LEB0</accession>
<comment type="caution">
    <text evidence="4">The sequence shown here is derived from an EMBL/GenBank/DDBJ whole genome shotgun (WGS) entry which is preliminary data.</text>
</comment>
<dbReference type="CDD" id="cd04301">
    <property type="entry name" value="NAT_SF"/>
    <property type="match status" value="1"/>
</dbReference>
<protein>
    <submittedName>
        <fullName evidence="4">N-acetyltransferase</fullName>
        <ecNumber evidence="4">2.3.1.-</ecNumber>
    </submittedName>
</protein>
<evidence type="ECO:0000256" key="2">
    <source>
        <dbReference type="ARBA" id="ARBA00023315"/>
    </source>
</evidence>
<dbReference type="PANTHER" id="PTHR43800:SF1">
    <property type="entry name" value="PEPTIDYL-LYSINE N-ACETYLTRANSFERASE YJAB"/>
    <property type="match status" value="1"/>
</dbReference>
<gene>
    <name evidence="4" type="ORF">JZO70_17485</name>
</gene>
<proteinExistence type="predicted"/>
<dbReference type="RefSeq" id="WP_207674965.1">
    <property type="nucleotide sequence ID" value="NZ_JAFREM010000029.1"/>
</dbReference>
<organism evidence="4 5">
    <name type="scientific">Candidatus Enterococcus moelleringii</name>
    <dbReference type="NCBI Taxonomy" id="2815325"/>
    <lineage>
        <taxon>Bacteria</taxon>
        <taxon>Bacillati</taxon>
        <taxon>Bacillota</taxon>
        <taxon>Bacilli</taxon>
        <taxon>Lactobacillales</taxon>
        <taxon>Enterococcaceae</taxon>
        <taxon>Enterococcus</taxon>
    </lineage>
</organism>
<sequence>MIKELTNPTQQEIEKIAQLWLASNLEAHDFVAADYWRGNYSEVKEMLPNAQLFVYSDEGELAGFMGLMEGYIAGIFVKKEYQQQGIGRALLAEAMSRNEKLTLAVYKQNQQAYRFYVKQGFTVEAERIDPQTDEVEYQMSWTRNA</sequence>
<dbReference type="Proteomes" id="UP000664601">
    <property type="component" value="Unassembled WGS sequence"/>
</dbReference>
<evidence type="ECO:0000259" key="3">
    <source>
        <dbReference type="PROSITE" id="PS51186"/>
    </source>
</evidence>
<evidence type="ECO:0000313" key="4">
    <source>
        <dbReference type="EMBL" id="MBO1307971.1"/>
    </source>
</evidence>
<dbReference type="PANTHER" id="PTHR43800">
    <property type="entry name" value="PEPTIDYL-LYSINE N-ACETYLTRANSFERASE YJAB"/>
    <property type="match status" value="1"/>
</dbReference>
<dbReference type="InterPro" id="IPR016181">
    <property type="entry name" value="Acyl_CoA_acyltransferase"/>
</dbReference>
<dbReference type="EC" id="2.3.1.-" evidence="4"/>
<dbReference type="SUPFAM" id="SSF55729">
    <property type="entry name" value="Acyl-CoA N-acyltransferases (Nat)"/>
    <property type="match status" value="1"/>
</dbReference>
<feature type="domain" description="N-acetyltransferase" evidence="3">
    <location>
        <begin position="1"/>
        <end position="144"/>
    </location>
</feature>
<dbReference type="InterPro" id="IPR000182">
    <property type="entry name" value="GNAT_dom"/>
</dbReference>
<evidence type="ECO:0000313" key="5">
    <source>
        <dbReference type="Proteomes" id="UP000664601"/>
    </source>
</evidence>
<reference evidence="4 5" key="1">
    <citation type="submission" date="2021-03" db="EMBL/GenBank/DDBJ databases">
        <title>Enterococcal diversity collection.</title>
        <authorList>
            <person name="Gilmore M.S."/>
            <person name="Schwartzman J."/>
            <person name="Van Tyne D."/>
            <person name="Martin M."/>
            <person name="Earl A.M."/>
            <person name="Manson A.L."/>
            <person name="Straub T."/>
            <person name="Salamzade R."/>
            <person name="Saavedra J."/>
            <person name="Lebreton F."/>
            <person name="Prichula J."/>
            <person name="Schaufler K."/>
            <person name="Gaca A."/>
            <person name="Sgardioli B."/>
            <person name="Wagenaar J."/>
            <person name="Strong T."/>
        </authorList>
    </citation>
    <scope>NUCLEOTIDE SEQUENCE [LARGE SCALE GENOMIC DNA]</scope>
    <source>
        <strain evidence="4 5">669A</strain>
    </source>
</reference>
<dbReference type="GO" id="GO:0016746">
    <property type="term" value="F:acyltransferase activity"/>
    <property type="evidence" value="ECO:0007669"/>
    <property type="project" value="UniProtKB-KW"/>
</dbReference>
<dbReference type="Pfam" id="PF13673">
    <property type="entry name" value="Acetyltransf_10"/>
    <property type="match status" value="1"/>
</dbReference>
<evidence type="ECO:0000256" key="1">
    <source>
        <dbReference type="ARBA" id="ARBA00022679"/>
    </source>
</evidence>
<dbReference type="Gene3D" id="3.40.630.30">
    <property type="match status" value="1"/>
</dbReference>
<dbReference type="NCBIfam" id="NF007853">
    <property type="entry name" value="PRK10562.1"/>
    <property type="match status" value="1"/>
</dbReference>